<dbReference type="Gene3D" id="3.50.50.60">
    <property type="entry name" value="FAD/NAD(P)-binding domain"/>
    <property type="match status" value="1"/>
</dbReference>
<keyword evidence="6" id="KW-0503">Monooxygenase</keyword>
<dbReference type="EMBL" id="JBHSZQ010000004">
    <property type="protein sequence ID" value="MFC7125329.1"/>
    <property type="molecule type" value="Genomic_DNA"/>
</dbReference>
<keyword evidence="5 6" id="KW-0560">Oxidoreductase</keyword>
<evidence type="ECO:0000256" key="1">
    <source>
        <dbReference type="ARBA" id="ARBA00009183"/>
    </source>
</evidence>
<dbReference type="InterPro" id="IPR050346">
    <property type="entry name" value="FMO-like"/>
</dbReference>
<keyword evidence="2" id="KW-0285">Flavoprotein</keyword>
<keyword evidence="3" id="KW-0274">FAD</keyword>
<comment type="similarity">
    <text evidence="1">Belongs to the FMO family.</text>
</comment>
<accession>A0ABD5X6Z7</accession>
<reference evidence="6 7" key="1">
    <citation type="journal article" date="2014" name="Int. J. Syst. Evol. Microbiol.">
        <title>Complete genome sequence of Corynebacterium casei LMG S-19264T (=DSM 44701T), isolated from a smear-ripened cheese.</title>
        <authorList>
            <consortium name="US DOE Joint Genome Institute (JGI-PGF)"/>
            <person name="Walter F."/>
            <person name="Albersmeier A."/>
            <person name="Kalinowski J."/>
            <person name="Ruckert C."/>
        </authorList>
    </citation>
    <scope>NUCLEOTIDE SEQUENCE [LARGE SCALE GENOMIC DNA]</scope>
    <source>
        <strain evidence="6 7">CGMCC 4.7215</strain>
    </source>
</reference>
<dbReference type="Proteomes" id="UP001596414">
    <property type="component" value="Unassembled WGS sequence"/>
</dbReference>
<protein>
    <submittedName>
        <fullName evidence="6">Flavin-containing monooxygenase</fullName>
        <ecNumber evidence="6">1.14.13.-</ecNumber>
    </submittedName>
</protein>
<organism evidence="6 7">
    <name type="scientific">Halovenus rubra</name>
    <dbReference type="NCBI Taxonomy" id="869890"/>
    <lineage>
        <taxon>Archaea</taxon>
        <taxon>Methanobacteriati</taxon>
        <taxon>Methanobacteriota</taxon>
        <taxon>Stenosarchaea group</taxon>
        <taxon>Halobacteria</taxon>
        <taxon>Halobacteriales</taxon>
        <taxon>Haloarculaceae</taxon>
        <taxon>Halovenus</taxon>
    </lineage>
</organism>
<dbReference type="GO" id="GO:0004497">
    <property type="term" value="F:monooxygenase activity"/>
    <property type="evidence" value="ECO:0007669"/>
    <property type="project" value="UniProtKB-KW"/>
</dbReference>
<dbReference type="PANTHER" id="PTHR23023">
    <property type="entry name" value="DIMETHYLANILINE MONOOXYGENASE"/>
    <property type="match status" value="1"/>
</dbReference>
<evidence type="ECO:0000313" key="7">
    <source>
        <dbReference type="Proteomes" id="UP001596414"/>
    </source>
</evidence>
<gene>
    <name evidence="6" type="ORF">ACFQJ7_04655</name>
</gene>
<keyword evidence="4" id="KW-0521">NADP</keyword>
<dbReference type="InterPro" id="IPR036188">
    <property type="entry name" value="FAD/NAD-bd_sf"/>
</dbReference>
<dbReference type="SUPFAM" id="SSF51905">
    <property type="entry name" value="FAD/NAD(P)-binding domain"/>
    <property type="match status" value="2"/>
</dbReference>
<dbReference type="InterPro" id="IPR020946">
    <property type="entry name" value="Flavin_mOase-like"/>
</dbReference>
<comment type="caution">
    <text evidence="6">The sequence shown here is derived from an EMBL/GenBank/DDBJ whole genome shotgun (WGS) entry which is preliminary data.</text>
</comment>
<evidence type="ECO:0000256" key="5">
    <source>
        <dbReference type="ARBA" id="ARBA00023002"/>
    </source>
</evidence>
<dbReference type="InterPro" id="IPR000960">
    <property type="entry name" value="Flavin_mOase"/>
</dbReference>
<dbReference type="PRINTS" id="PR00370">
    <property type="entry name" value="FMOXYGENASE"/>
</dbReference>
<sequence length="481" mass="55109">MTKEVCIIGAGPAGLVTGKVFKTDGFDITIYEKFDAVGGTWAQERRYVNLNAQADEGLLEFSDKPHDTAFMDAEDIQEYLQDYARDFSLYEDIKFNNTVTGIEKKDRTWRVSVETGDKTQTETFDYIIVCTGLYHIPHEPDIPKENKFSGEVYHSSEINTYNTFDRKDVISVGFGKSALDMSVEAAKAGDSSTLLFRQAHWHLPRKLVFGKVPYPYMMFSRFGESLLPTYHNEDANRRIDKLPKKLNNFLWKRVTDDLKRSAGLNRVADSMTPEETLPDGVHRAGVYPKELFDFVEDGKIKPIKGEIDTFTENGLKLNDGQTLEADIIVWGTGFKQNFPFICDDWNLKTDNGRFKAYRSILPPSKDNIGFVGLRQAFNNFLTMETSAHWLSAYFNDEFDVPPEDELREHIDERVEWEKNEIPGLNGFGPYPYAAHLTDELLNDLNIPTNQAPSLFAEYFKPVKARWYNDLHQKRSNALKSN</sequence>
<evidence type="ECO:0000256" key="2">
    <source>
        <dbReference type="ARBA" id="ARBA00022630"/>
    </source>
</evidence>
<evidence type="ECO:0000256" key="3">
    <source>
        <dbReference type="ARBA" id="ARBA00022827"/>
    </source>
</evidence>
<proteinExistence type="inferred from homology"/>
<dbReference type="AlphaFoldDB" id="A0ABD5X6Z7"/>
<dbReference type="EC" id="1.14.13.-" evidence="6"/>
<dbReference type="Pfam" id="PF00743">
    <property type="entry name" value="FMO-like"/>
    <property type="match status" value="1"/>
</dbReference>
<name>A0ABD5X6Z7_9EURY</name>
<evidence type="ECO:0000313" key="6">
    <source>
        <dbReference type="EMBL" id="MFC7125329.1"/>
    </source>
</evidence>
<dbReference type="RefSeq" id="WP_267636323.1">
    <property type="nucleotide sequence ID" value="NZ_JAODIY010000004.1"/>
</dbReference>
<evidence type="ECO:0000256" key="4">
    <source>
        <dbReference type="ARBA" id="ARBA00022857"/>
    </source>
</evidence>
<dbReference type="PIRSF" id="PIRSF000332">
    <property type="entry name" value="FMO"/>
    <property type="match status" value="1"/>
</dbReference>